<name>A0A6L5Z1D1_9RHOB</name>
<organism evidence="1 2">
    <name type="scientific">Halovulum marinum</name>
    <dbReference type="NCBI Taxonomy" id="2662447"/>
    <lineage>
        <taxon>Bacteria</taxon>
        <taxon>Pseudomonadati</taxon>
        <taxon>Pseudomonadota</taxon>
        <taxon>Alphaproteobacteria</taxon>
        <taxon>Rhodobacterales</taxon>
        <taxon>Paracoccaceae</taxon>
        <taxon>Halovulum</taxon>
    </lineage>
</organism>
<keyword evidence="2" id="KW-1185">Reference proteome</keyword>
<proteinExistence type="predicted"/>
<sequence>MNRTRIQPPPNDWGRDRLTDFFDAYRSSQYATFASKRSEANDLIAIDGMFCKLLDGAINPRPLLPADFLFRAHAAFRAAAGAVMAGQVYETQALLRLCLEQGAYAHYIGDNQTRWEIWINRHEGGGSMKAARSAFTHKKVSGHIANANAKLGSSHTALCDRTIDYGAHPNERGASMNSMTRDNDDGGKHFEFIYLHGDGLMLEFGLKTAAQVGLWVLQIAAEIYPARMQELKLQHKIRDMAKRY</sequence>
<evidence type="ECO:0000313" key="2">
    <source>
        <dbReference type="Proteomes" id="UP000474957"/>
    </source>
</evidence>
<dbReference type="AlphaFoldDB" id="A0A6L5Z1D1"/>
<protein>
    <submittedName>
        <fullName evidence="1">Uncharacterized protein</fullName>
    </submittedName>
</protein>
<accession>A0A6L5Z1D1</accession>
<dbReference type="Proteomes" id="UP000474957">
    <property type="component" value="Unassembled WGS sequence"/>
</dbReference>
<evidence type="ECO:0000313" key="1">
    <source>
        <dbReference type="EMBL" id="MSU90119.1"/>
    </source>
</evidence>
<dbReference type="EMBL" id="WIND01000007">
    <property type="protein sequence ID" value="MSU90119.1"/>
    <property type="molecule type" value="Genomic_DNA"/>
</dbReference>
<reference evidence="1 2" key="1">
    <citation type="submission" date="2019-10" db="EMBL/GenBank/DDBJ databases">
        <title>Cognatihalovulum marinum gen. nov. sp. nov., a new member of the family Rhodobacteraceae isolated from deep seawater of the Northwest Indian Ocean.</title>
        <authorList>
            <person name="Ruan C."/>
            <person name="Wang J."/>
            <person name="Zheng X."/>
            <person name="Song L."/>
            <person name="Zhu Y."/>
            <person name="Huang Y."/>
            <person name="Lu Z."/>
            <person name="Du W."/>
            <person name="Huang L."/>
            <person name="Dai X."/>
        </authorList>
    </citation>
    <scope>NUCLEOTIDE SEQUENCE [LARGE SCALE GENOMIC DNA]</scope>
    <source>
        <strain evidence="1 2">2CG4</strain>
    </source>
</reference>
<dbReference type="RefSeq" id="WP_154446608.1">
    <property type="nucleotide sequence ID" value="NZ_WIND01000007.1"/>
</dbReference>
<comment type="caution">
    <text evidence="1">The sequence shown here is derived from an EMBL/GenBank/DDBJ whole genome shotgun (WGS) entry which is preliminary data.</text>
</comment>
<gene>
    <name evidence="1" type="ORF">GE300_10905</name>
</gene>